<keyword evidence="1" id="KW-0472">Membrane</keyword>
<dbReference type="Proteomes" id="UP000835242">
    <property type="component" value="Chromosome"/>
</dbReference>
<dbReference type="AlphaFoldDB" id="A0AAU9HP37"/>
<dbReference type="RefSeq" id="WP_051747404.1">
    <property type="nucleotide sequence ID" value="NZ_HG992337.1"/>
</dbReference>
<reference evidence="2 4" key="2">
    <citation type="submission" date="2021-02" db="EMBL/GenBank/DDBJ databases">
        <authorList>
            <person name="Pothier F. J."/>
        </authorList>
    </citation>
    <scope>NUCLEOTIDE SEQUENCE [LARGE SCALE GENOMIC DNA]</scope>
    <source>
        <strain evidence="2 4">1314c</strain>
    </source>
</reference>
<gene>
    <name evidence="3" type="ORF">FHR65_003045</name>
    <name evidence="2" type="ORF">XA1314C_03780</name>
</gene>
<dbReference type="EMBL" id="JACIIQ010000013">
    <property type="protein sequence ID" value="MBB5671470.1"/>
    <property type="molecule type" value="Genomic_DNA"/>
</dbReference>
<evidence type="ECO:0000313" key="2">
    <source>
        <dbReference type="EMBL" id="CAE6699046.1"/>
    </source>
</evidence>
<accession>A0AAU9HP37</accession>
<evidence type="ECO:0000256" key="1">
    <source>
        <dbReference type="SAM" id="Phobius"/>
    </source>
</evidence>
<organism evidence="2 4">
    <name type="scientific">Xanthomonas arboricola</name>
    <dbReference type="NCBI Taxonomy" id="56448"/>
    <lineage>
        <taxon>Bacteria</taxon>
        <taxon>Pseudomonadati</taxon>
        <taxon>Pseudomonadota</taxon>
        <taxon>Gammaproteobacteria</taxon>
        <taxon>Lysobacterales</taxon>
        <taxon>Lysobacteraceae</taxon>
        <taxon>Xanthomonas</taxon>
    </lineage>
</organism>
<protein>
    <recommendedName>
        <fullName evidence="5">Glycosyl-4,4'-diaponeurosporenoate acyltransferase</fullName>
    </recommendedName>
</protein>
<feature type="transmembrane region" description="Helical" evidence="1">
    <location>
        <begin position="160"/>
        <end position="180"/>
    </location>
</feature>
<dbReference type="Proteomes" id="UP000528595">
    <property type="component" value="Unassembled WGS sequence"/>
</dbReference>
<dbReference type="EMBL" id="HG992337">
    <property type="protein sequence ID" value="CAE6699059.1"/>
    <property type="molecule type" value="Genomic_DNA"/>
</dbReference>
<keyword evidence="1" id="KW-0812">Transmembrane</keyword>
<dbReference type="EMBL" id="HG992337">
    <property type="protein sequence ID" value="CAE6699046.1"/>
    <property type="molecule type" value="Genomic_DNA"/>
</dbReference>
<evidence type="ECO:0000313" key="3">
    <source>
        <dbReference type="EMBL" id="MBB5671470.1"/>
    </source>
</evidence>
<name>A0AAU9HP37_9XANT</name>
<reference evidence="3" key="1">
    <citation type="submission" date="2020-08" db="EMBL/GenBank/DDBJ databases">
        <title>Studying the diversity of plant-associated saprophytic bacteria and their role in host health and plant-pathogen interactions.</title>
        <authorList>
            <person name="Potnis N."/>
        </authorList>
    </citation>
    <scope>NUCLEOTIDE SEQUENCE</scope>
    <source>
        <strain evidence="3">F21</strain>
    </source>
</reference>
<keyword evidence="1" id="KW-1133">Transmembrane helix</keyword>
<sequence length="224" mass="24875">MQLEEELAAFYRKHGFGEDSGKRSLTVPVYTGCMLVPLPNVETRHKYLKFHDLHHLVGRYGVGRVGEGEVSAWELGTGSLLASPTLAFMNLIALSTGLVLEPRRMWRAFARGMRSRNLYAASVRARVQSGEWENVRALRGYLLEVRLPSRVVSTLRAAEFGLYAFLAMAIHALIAVPALVARTVTDIGLGLSLFEIVRPKKRVDLVYRRTANNSSKPTPLRGAA</sequence>
<proteinExistence type="predicted"/>
<evidence type="ECO:0000313" key="4">
    <source>
        <dbReference type="Proteomes" id="UP000835242"/>
    </source>
</evidence>
<evidence type="ECO:0008006" key="5">
    <source>
        <dbReference type="Google" id="ProtNLM"/>
    </source>
</evidence>
<feature type="transmembrane region" description="Helical" evidence="1">
    <location>
        <begin position="80"/>
        <end position="100"/>
    </location>
</feature>